<feature type="non-terminal residue" evidence="1">
    <location>
        <position position="1"/>
    </location>
</feature>
<keyword evidence="2" id="KW-1185">Reference proteome</keyword>
<gene>
    <name evidence="1" type="ORF">KUDE01_001077</name>
</gene>
<dbReference type="EMBL" id="JASDAP010000007">
    <property type="protein sequence ID" value="KAK1900290.1"/>
    <property type="molecule type" value="Genomic_DNA"/>
</dbReference>
<feature type="non-terminal residue" evidence="1">
    <location>
        <position position="75"/>
    </location>
</feature>
<sequence length="75" mass="8796">PEKHTLRILMYEIKLTDVILQGSSFCNSGFHHQMQTCSIQSVNPHDFNVTQLNYEKHTLRILMYENTIRDTGQET</sequence>
<accession>A0AAD9FIU9</accession>
<organism evidence="1 2">
    <name type="scientific">Dissostichus eleginoides</name>
    <name type="common">Patagonian toothfish</name>
    <name type="synonym">Dissostichus amissus</name>
    <dbReference type="NCBI Taxonomy" id="100907"/>
    <lineage>
        <taxon>Eukaryota</taxon>
        <taxon>Metazoa</taxon>
        <taxon>Chordata</taxon>
        <taxon>Craniata</taxon>
        <taxon>Vertebrata</taxon>
        <taxon>Euteleostomi</taxon>
        <taxon>Actinopterygii</taxon>
        <taxon>Neopterygii</taxon>
        <taxon>Teleostei</taxon>
        <taxon>Neoteleostei</taxon>
        <taxon>Acanthomorphata</taxon>
        <taxon>Eupercaria</taxon>
        <taxon>Perciformes</taxon>
        <taxon>Notothenioidei</taxon>
        <taxon>Nototheniidae</taxon>
        <taxon>Dissostichus</taxon>
    </lineage>
</organism>
<protein>
    <submittedName>
        <fullName evidence="1">5'-methylthioadenosine/S-adenosylhomocysteine nucleosidase</fullName>
    </submittedName>
</protein>
<reference evidence="1" key="1">
    <citation type="submission" date="2023-04" db="EMBL/GenBank/DDBJ databases">
        <title>Chromosome-level genome of Chaenocephalus aceratus.</title>
        <authorList>
            <person name="Park H."/>
        </authorList>
    </citation>
    <scope>NUCLEOTIDE SEQUENCE</scope>
    <source>
        <strain evidence="1">DE</strain>
        <tissue evidence="1">Muscle</tissue>
    </source>
</reference>
<name>A0AAD9FIU9_DISEL</name>
<evidence type="ECO:0000313" key="2">
    <source>
        <dbReference type="Proteomes" id="UP001228049"/>
    </source>
</evidence>
<proteinExistence type="predicted"/>
<comment type="caution">
    <text evidence="1">The sequence shown here is derived from an EMBL/GenBank/DDBJ whole genome shotgun (WGS) entry which is preliminary data.</text>
</comment>
<dbReference type="Proteomes" id="UP001228049">
    <property type="component" value="Unassembled WGS sequence"/>
</dbReference>
<evidence type="ECO:0000313" key="1">
    <source>
        <dbReference type="EMBL" id="KAK1900290.1"/>
    </source>
</evidence>
<dbReference type="AlphaFoldDB" id="A0AAD9FIU9"/>